<dbReference type="GO" id="GO:0006355">
    <property type="term" value="P:regulation of DNA-templated transcription"/>
    <property type="evidence" value="ECO:0007669"/>
    <property type="project" value="InterPro"/>
</dbReference>
<dbReference type="NCBIfam" id="NF046042">
    <property type="entry name" value="LicT"/>
    <property type="match status" value="1"/>
</dbReference>
<feature type="domain" description="PRD" evidence="2">
    <location>
        <begin position="65"/>
        <end position="170"/>
    </location>
</feature>
<dbReference type="PROSITE" id="PS51372">
    <property type="entry name" value="PRD_2"/>
    <property type="match status" value="2"/>
</dbReference>
<gene>
    <name evidence="3" type="ORF">GNF77_14760</name>
</gene>
<dbReference type="SUPFAM" id="SSF63520">
    <property type="entry name" value="PTS-regulatory domain, PRD"/>
    <property type="match status" value="2"/>
</dbReference>
<name>A0AAW9IVZ8_CLOPF</name>
<feature type="domain" description="PRD" evidence="2">
    <location>
        <begin position="171"/>
        <end position="224"/>
    </location>
</feature>
<dbReference type="GO" id="GO:0003723">
    <property type="term" value="F:RNA binding"/>
    <property type="evidence" value="ECO:0007669"/>
    <property type="project" value="InterPro"/>
</dbReference>
<dbReference type="Gene3D" id="2.30.24.10">
    <property type="entry name" value="CAT RNA-binding domain"/>
    <property type="match status" value="1"/>
</dbReference>
<dbReference type="InterPro" id="IPR011608">
    <property type="entry name" value="PRD"/>
</dbReference>
<dbReference type="SMART" id="SM01061">
    <property type="entry name" value="CAT_RBD"/>
    <property type="match status" value="1"/>
</dbReference>
<dbReference type="Pfam" id="PF00874">
    <property type="entry name" value="PRD"/>
    <property type="match status" value="2"/>
</dbReference>
<dbReference type="PANTHER" id="PTHR30185:SF15">
    <property type="entry name" value="CRYPTIC BETA-GLUCOSIDE BGL OPERON ANTITERMINATOR"/>
    <property type="match status" value="1"/>
</dbReference>
<dbReference type="RefSeq" id="WP_322382043.1">
    <property type="nucleotide sequence ID" value="NZ_WNVM01000083.1"/>
</dbReference>
<dbReference type="PANTHER" id="PTHR30185">
    <property type="entry name" value="CRYPTIC BETA-GLUCOSIDE BGL OPERON ANTITERMINATOR"/>
    <property type="match status" value="1"/>
</dbReference>
<organism evidence="3 4">
    <name type="scientific">Clostridium perfringens</name>
    <dbReference type="NCBI Taxonomy" id="1502"/>
    <lineage>
        <taxon>Bacteria</taxon>
        <taxon>Bacillati</taxon>
        <taxon>Bacillota</taxon>
        <taxon>Clostridia</taxon>
        <taxon>Eubacteriales</taxon>
        <taxon>Clostridiaceae</taxon>
        <taxon>Clostridium</taxon>
    </lineage>
</organism>
<accession>A0AAW9IVZ8</accession>
<dbReference type="Pfam" id="PF03123">
    <property type="entry name" value="CAT_RBD"/>
    <property type="match status" value="1"/>
</dbReference>
<feature type="non-terminal residue" evidence="3">
    <location>
        <position position="224"/>
    </location>
</feature>
<protein>
    <submittedName>
        <fullName evidence="3">PRD domain-containing protein</fullName>
    </submittedName>
</protein>
<evidence type="ECO:0000259" key="2">
    <source>
        <dbReference type="PROSITE" id="PS51372"/>
    </source>
</evidence>
<evidence type="ECO:0000313" key="3">
    <source>
        <dbReference type="EMBL" id="MDZ5010148.1"/>
    </source>
</evidence>
<proteinExistence type="predicted"/>
<evidence type="ECO:0000313" key="4">
    <source>
        <dbReference type="Proteomes" id="UP001292368"/>
    </source>
</evidence>
<dbReference type="InterPro" id="IPR036650">
    <property type="entry name" value="CAT_RNA-bd_dom_sf"/>
</dbReference>
<dbReference type="InterPro" id="IPR004341">
    <property type="entry name" value="CAT_RNA-bd_dom"/>
</dbReference>
<dbReference type="InterPro" id="IPR050661">
    <property type="entry name" value="BglG_antiterminators"/>
</dbReference>
<dbReference type="Proteomes" id="UP001292368">
    <property type="component" value="Unassembled WGS sequence"/>
</dbReference>
<evidence type="ECO:0000256" key="1">
    <source>
        <dbReference type="ARBA" id="ARBA00022737"/>
    </source>
</evidence>
<sequence length="224" mass="26313">MIIYKILNNNVVLILDKNDEEQIVMGRGIAYKKRVGDEIEENMIDKVFTLSDKNMTNKFTELLKDMPLDYVEVADEIIKYAKLQLGKRLNDNLIISLSDHIKTAVERHLDGINMKNFLLWDIKRFYKDEFVIGLEALKIIEKRIDVDLPEDEAGFIAIHIANSLMDESLTNMYDITKVMQEILNIVKYNLSITFDEESVYFYRFVTHIKFFSQRHITGKTFDDE</sequence>
<reference evidence="3" key="1">
    <citation type="submission" date="2019-11" db="EMBL/GenBank/DDBJ databases">
        <title>Characterization of Clostridium perfringens isolates from swine manure treated agricultural soils.</title>
        <authorList>
            <person name="Wushke S.T."/>
        </authorList>
    </citation>
    <scope>NUCLEOTIDE SEQUENCE</scope>
    <source>
        <strain evidence="3">V2</strain>
    </source>
</reference>
<keyword evidence="1" id="KW-0677">Repeat</keyword>
<dbReference type="AlphaFoldDB" id="A0AAW9IVZ8"/>
<dbReference type="Gene3D" id="1.20.890.100">
    <property type="match status" value="1"/>
</dbReference>
<dbReference type="InterPro" id="IPR036634">
    <property type="entry name" value="PRD_sf"/>
</dbReference>
<dbReference type="Gene3D" id="1.10.1790.10">
    <property type="entry name" value="PRD domain"/>
    <property type="match status" value="1"/>
</dbReference>
<comment type="caution">
    <text evidence="3">The sequence shown here is derived from an EMBL/GenBank/DDBJ whole genome shotgun (WGS) entry which is preliminary data.</text>
</comment>
<dbReference type="EMBL" id="WNVM01000083">
    <property type="protein sequence ID" value="MDZ5010148.1"/>
    <property type="molecule type" value="Genomic_DNA"/>
</dbReference>
<dbReference type="SUPFAM" id="SSF50151">
    <property type="entry name" value="SacY-like RNA-binding domain"/>
    <property type="match status" value="1"/>
</dbReference>